<keyword evidence="10" id="KW-1133">Transmembrane helix</keyword>
<keyword evidence="8 9" id="KW-0961">Cell wall biogenesis/degradation</keyword>
<dbReference type="Gene3D" id="2.40.440.10">
    <property type="entry name" value="L,D-transpeptidase catalytic domain-like"/>
    <property type="match status" value="1"/>
</dbReference>
<dbReference type="GO" id="GO:0018104">
    <property type="term" value="P:peptidoglycan-protein cross-linking"/>
    <property type="evidence" value="ECO:0007669"/>
    <property type="project" value="TreeGrafter"/>
</dbReference>
<feature type="active site" description="Proton donor/acceptor" evidence="9">
    <location>
        <position position="406"/>
    </location>
</feature>
<reference evidence="12" key="1">
    <citation type="submission" date="2018-06" db="EMBL/GenBank/DDBJ databases">
        <title>Paenibacillus xerothermodurans sp. nov. an extremely dry heat resistant spore forming bacterium isolated from the soil of Cape Canaveral, Florida.</title>
        <authorList>
            <person name="Seuylemezian A."/>
            <person name="Kaur N."/>
            <person name="Patil P."/>
            <person name="Patil P."/>
            <person name="Mayilraj S."/>
            <person name="Vaishampayan P."/>
        </authorList>
    </citation>
    <scope>NUCLEOTIDE SEQUENCE [LARGE SCALE GENOMIC DNA]</scope>
    <source>
        <strain evidence="12">ATCC 27380</strain>
    </source>
</reference>
<evidence type="ECO:0000256" key="10">
    <source>
        <dbReference type="SAM" id="Phobius"/>
    </source>
</evidence>
<dbReference type="PANTHER" id="PTHR30582">
    <property type="entry name" value="L,D-TRANSPEPTIDASE"/>
    <property type="match status" value="1"/>
</dbReference>
<dbReference type="EMBL" id="NHRJ02000004">
    <property type="protein sequence ID" value="PZE20946.1"/>
    <property type="molecule type" value="Genomic_DNA"/>
</dbReference>
<evidence type="ECO:0000256" key="1">
    <source>
        <dbReference type="ARBA" id="ARBA00004752"/>
    </source>
</evidence>
<dbReference type="Gene3D" id="1.25.40.10">
    <property type="entry name" value="Tetratricopeptide repeat domain"/>
    <property type="match status" value="1"/>
</dbReference>
<feature type="active site" description="Nucleophile" evidence="9">
    <location>
        <position position="422"/>
    </location>
</feature>
<sequence length="480" mass="52860">MADKDQEERLRLFFKHEEEPLHLKKYVRKHPTNKMAWYLLGRAYDAQGKHGKALYCYTQAGEIYEAFENQAAPIPPGIWLPPDRSQRRTRHGWLRLVRMVVISTLAVIGIAYMPAAPPASVQNVPAFPHADPGEAAHAKVYYVSGGKDKESVGAALREMLIHERANSYAILAYGKPTDDREWISWLEPPDLLLSVESKQDAGQQQISYHDAESCACQPSDPAKARAIFQSWAAEREQELILRSAIEAYMRKTGTAPEVVEELSQPYPNNILPGVTSHMQQLFDAQQAQQATHMAVPTSGQSAASKQLHNVSPEQAVGADAGGAALPRGLIAPLTEPLRIVVDKANHRLVLVSGGIIVRSYPVGLGAGRTPEGIFEISEKVRNPNGKSDGEFGSRGMTLSDTMYAIHGTDKPASVGKDESLGCIRMLEDDVEELFDMIPMGTQVTIGKGLLPTEIKRGDPAFRMPLHTTETNPGKVYKWLE</sequence>
<dbReference type="RefSeq" id="WP_089199805.1">
    <property type="nucleotide sequence ID" value="NZ_NHRJ02000004.1"/>
</dbReference>
<dbReference type="SUPFAM" id="SSF141523">
    <property type="entry name" value="L,D-transpeptidase catalytic domain-like"/>
    <property type="match status" value="1"/>
</dbReference>
<dbReference type="PANTHER" id="PTHR30582:SF24">
    <property type="entry name" value="L,D-TRANSPEPTIDASE ERFK_SRFK-RELATED"/>
    <property type="match status" value="1"/>
</dbReference>
<evidence type="ECO:0000256" key="4">
    <source>
        <dbReference type="ARBA" id="ARBA00022679"/>
    </source>
</evidence>
<evidence type="ECO:0000256" key="3">
    <source>
        <dbReference type="ARBA" id="ARBA00022676"/>
    </source>
</evidence>
<evidence type="ECO:0000259" key="11">
    <source>
        <dbReference type="PROSITE" id="PS52029"/>
    </source>
</evidence>
<dbReference type="AlphaFoldDB" id="A0A2W1NT41"/>
<comment type="caution">
    <text evidence="12">The sequence shown here is derived from an EMBL/GenBank/DDBJ whole genome shotgun (WGS) entry which is preliminary data.</text>
</comment>
<feature type="domain" description="L,D-TPase catalytic" evidence="11">
    <location>
        <begin position="337"/>
        <end position="446"/>
    </location>
</feature>
<keyword evidence="6 9" id="KW-0133">Cell shape</keyword>
<dbReference type="InterPro" id="IPR005490">
    <property type="entry name" value="LD_TPept_cat_dom"/>
</dbReference>
<evidence type="ECO:0000256" key="6">
    <source>
        <dbReference type="ARBA" id="ARBA00022960"/>
    </source>
</evidence>
<keyword evidence="7 9" id="KW-0573">Peptidoglycan synthesis</keyword>
<dbReference type="GO" id="GO:0016757">
    <property type="term" value="F:glycosyltransferase activity"/>
    <property type="evidence" value="ECO:0007669"/>
    <property type="project" value="UniProtKB-KW"/>
</dbReference>
<feature type="transmembrane region" description="Helical" evidence="10">
    <location>
        <begin position="96"/>
        <end position="115"/>
    </location>
</feature>
<dbReference type="InterPro" id="IPR011990">
    <property type="entry name" value="TPR-like_helical_dom_sf"/>
</dbReference>
<comment type="pathway">
    <text evidence="1 9">Cell wall biogenesis; peptidoglycan biosynthesis.</text>
</comment>
<keyword evidence="3" id="KW-0328">Glycosyltransferase</keyword>
<keyword evidence="4" id="KW-0808">Transferase</keyword>
<protein>
    <submittedName>
        <fullName evidence="12">L,D-transpeptidase</fullName>
    </submittedName>
</protein>
<dbReference type="GO" id="GO:0008360">
    <property type="term" value="P:regulation of cell shape"/>
    <property type="evidence" value="ECO:0007669"/>
    <property type="project" value="UniProtKB-UniRule"/>
</dbReference>
<dbReference type="PROSITE" id="PS52029">
    <property type="entry name" value="LD_TPASE"/>
    <property type="match status" value="1"/>
</dbReference>
<dbReference type="UniPathway" id="UPA00219"/>
<dbReference type="OrthoDB" id="9787225at2"/>
<dbReference type="Pfam" id="PF13431">
    <property type="entry name" value="TPR_17"/>
    <property type="match status" value="1"/>
</dbReference>
<evidence type="ECO:0000256" key="8">
    <source>
        <dbReference type="ARBA" id="ARBA00023316"/>
    </source>
</evidence>
<comment type="similarity">
    <text evidence="2">Belongs to the YkuD family.</text>
</comment>
<dbReference type="GO" id="GO:0071972">
    <property type="term" value="F:peptidoglycan L,D-transpeptidase activity"/>
    <property type="evidence" value="ECO:0007669"/>
    <property type="project" value="TreeGrafter"/>
</dbReference>
<accession>A0A2W1NT41</accession>
<evidence type="ECO:0000313" key="12">
    <source>
        <dbReference type="EMBL" id="PZE20946.1"/>
    </source>
</evidence>
<evidence type="ECO:0000256" key="5">
    <source>
        <dbReference type="ARBA" id="ARBA00022801"/>
    </source>
</evidence>
<dbReference type="InterPro" id="IPR050979">
    <property type="entry name" value="LD-transpeptidase"/>
</dbReference>
<dbReference type="Pfam" id="PF03734">
    <property type="entry name" value="YkuD"/>
    <property type="match status" value="1"/>
</dbReference>
<keyword evidence="10" id="KW-0472">Membrane</keyword>
<gene>
    <name evidence="12" type="ORF">CBW46_009660</name>
</gene>
<dbReference type="Proteomes" id="UP000214746">
    <property type="component" value="Unassembled WGS sequence"/>
</dbReference>
<organism evidence="12 13">
    <name type="scientific">Paenibacillus xerothermodurans</name>
    <dbReference type="NCBI Taxonomy" id="1977292"/>
    <lineage>
        <taxon>Bacteria</taxon>
        <taxon>Bacillati</taxon>
        <taxon>Bacillota</taxon>
        <taxon>Bacilli</taxon>
        <taxon>Bacillales</taxon>
        <taxon>Paenibacillaceae</taxon>
        <taxon>Paenibacillus</taxon>
    </lineage>
</organism>
<proteinExistence type="inferred from homology"/>
<name>A0A2W1NT41_PAEXE</name>
<dbReference type="GO" id="GO:0005576">
    <property type="term" value="C:extracellular region"/>
    <property type="evidence" value="ECO:0007669"/>
    <property type="project" value="TreeGrafter"/>
</dbReference>
<evidence type="ECO:0000256" key="9">
    <source>
        <dbReference type="PROSITE-ProRule" id="PRU01373"/>
    </source>
</evidence>
<dbReference type="InterPro" id="IPR038063">
    <property type="entry name" value="Transpep_catalytic_dom"/>
</dbReference>
<evidence type="ECO:0000256" key="7">
    <source>
        <dbReference type="ARBA" id="ARBA00022984"/>
    </source>
</evidence>
<keyword evidence="13" id="KW-1185">Reference proteome</keyword>
<keyword evidence="5" id="KW-0378">Hydrolase</keyword>
<keyword evidence="10" id="KW-0812">Transmembrane</keyword>
<evidence type="ECO:0000256" key="2">
    <source>
        <dbReference type="ARBA" id="ARBA00005992"/>
    </source>
</evidence>
<dbReference type="SUPFAM" id="SSF48452">
    <property type="entry name" value="TPR-like"/>
    <property type="match status" value="1"/>
</dbReference>
<dbReference type="GO" id="GO:0071555">
    <property type="term" value="P:cell wall organization"/>
    <property type="evidence" value="ECO:0007669"/>
    <property type="project" value="UniProtKB-UniRule"/>
</dbReference>
<dbReference type="CDD" id="cd16913">
    <property type="entry name" value="YkuD_like"/>
    <property type="match status" value="1"/>
</dbReference>
<evidence type="ECO:0000313" key="13">
    <source>
        <dbReference type="Proteomes" id="UP000214746"/>
    </source>
</evidence>